<proteinExistence type="predicted"/>
<reference evidence="1 2" key="1">
    <citation type="submission" date="2011-11" db="EMBL/GenBank/DDBJ databases">
        <title>Complete sequence of Spirochaeta sp. grapes.</title>
        <authorList>
            <consortium name="US DOE Joint Genome Institute"/>
            <person name="Lucas S."/>
            <person name="Han J."/>
            <person name="Lapidus A."/>
            <person name="Cheng J.-F."/>
            <person name="Goodwin L."/>
            <person name="Pitluck S."/>
            <person name="Peters L."/>
            <person name="Ovchinnikova G."/>
            <person name="Munk A.C."/>
            <person name="Detter J.C."/>
            <person name="Han C."/>
            <person name="Tapia R."/>
            <person name="Land M."/>
            <person name="Hauser L."/>
            <person name="Kyrpides N."/>
            <person name="Ivanova N."/>
            <person name="Pagani I."/>
            <person name="Ritalahtilisa K."/>
            <person name="Loeffler F."/>
            <person name="Woyke T."/>
        </authorList>
    </citation>
    <scope>NUCLEOTIDE SEQUENCE [LARGE SCALE GENOMIC DNA]</scope>
    <source>
        <strain evidence="2">ATCC BAA-1885 / DSM 22778 / Grapes</strain>
    </source>
</reference>
<organism evidence="1 2">
    <name type="scientific">Sphaerochaeta pleomorpha (strain ATCC BAA-1885 / DSM 22778 / Grapes)</name>
    <dbReference type="NCBI Taxonomy" id="158190"/>
    <lineage>
        <taxon>Bacteria</taxon>
        <taxon>Pseudomonadati</taxon>
        <taxon>Spirochaetota</taxon>
        <taxon>Spirochaetia</taxon>
        <taxon>Spirochaetales</taxon>
        <taxon>Sphaerochaetaceae</taxon>
        <taxon>Sphaerochaeta</taxon>
    </lineage>
</organism>
<dbReference type="HOGENOM" id="CLU_1833934_0_0_12"/>
<dbReference type="RefSeq" id="WP_014271314.1">
    <property type="nucleotide sequence ID" value="NC_016633.1"/>
</dbReference>
<gene>
    <name evidence="1" type="ordered locus">SpiGrapes_2717</name>
</gene>
<protein>
    <submittedName>
        <fullName evidence="1">Uncharacterized protein</fullName>
    </submittedName>
</protein>
<keyword evidence="2" id="KW-1185">Reference proteome</keyword>
<sequence>MKKGISSILQVAVSCLLLVSLFFGCSDIPSSQALIVVNASENVVSLVSIRQTNISPKKMENSTNALIETIAPGESMTFYLGTSLVDSIRLYISDAEGYASIDFTYEFHMHGGYEDIIASYTGTGITLSGGHAEEIVQDYS</sequence>
<dbReference type="KEGG" id="sgp:SpiGrapes_2717"/>
<name>G8QVV0_SPHPG</name>
<accession>G8QVV0</accession>
<dbReference type="AlphaFoldDB" id="G8QVV0"/>
<evidence type="ECO:0000313" key="2">
    <source>
        <dbReference type="Proteomes" id="UP000005632"/>
    </source>
</evidence>
<dbReference type="EMBL" id="CP003155">
    <property type="protein sequence ID" value="AEV30474.1"/>
    <property type="molecule type" value="Genomic_DNA"/>
</dbReference>
<dbReference type="PROSITE" id="PS51257">
    <property type="entry name" value="PROKAR_LIPOPROTEIN"/>
    <property type="match status" value="1"/>
</dbReference>
<evidence type="ECO:0000313" key="1">
    <source>
        <dbReference type="EMBL" id="AEV30474.1"/>
    </source>
</evidence>
<dbReference type="Proteomes" id="UP000005632">
    <property type="component" value="Chromosome"/>
</dbReference>